<dbReference type="InterPro" id="IPR032710">
    <property type="entry name" value="NTF2-like_dom_sf"/>
</dbReference>
<evidence type="ECO:0000313" key="2">
    <source>
        <dbReference type="Proteomes" id="UP000655225"/>
    </source>
</evidence>
<dbReference type="InterPro" id="IPR018790">
    <property type="entry name" value="DUF2358"/>
</dbReference>
<accession>A0A834YRP6</accession>
<dbReference type="AlphaFoldDB" id="A0A834YRP6"/>
<dbReference type="OrthoDB" id="348976at2759"/>
<organism evidence="1 2">
    <name type="scientific">Tetracentron sinense</name>
    <name type="common">Spur-leaf</name>
    <dbReference type="NCBI Taxonomy" id="13715"/>
    <lineage>
        <taxon>Eukaryota</taxon>
        <taxon>Viridiplantae</taxon>
        <taxon>Streptophyta</taxon>
        <taxon>Embryophyta</taxon>
        <taxon>Tracheophyta</taxon>
        <taxon>Spermatophyta</taxon>
        <taxon>Magnoliopsida</taxon>
        <taxon>Trochodendrales</taxon>
        <taxon>Trochodendraceae</taxon>
        <taxon>Tetracentron</taxon>
    </lineage>
</organism>
<comment type="caution">
    <text evidence="1">The sequence shown here is derived from an EMBL/GenBank/DDBJ whole genome shotgun (WGS) entry which is preliminary data.</text>
</comment>
<dbReference type="Proteomes" id="UP000655225">
    <property type="component" value="Unassembled WGS sequence"/>
</dbReference>
<sequence length="255" mass="29090">MAAICCVRAALTLHSRPRRIHGFFCSSSAHDKRGTPRLLKIAVSGVTELLRLFSPEKDRSDRVDYKQKDEPSVFGMDDVLMILKSDYENAYFVTGNFTPAIYTEDCTFEDPTITFRGKDLYTRNLKLLVPFFDGPSIELQNLEKGVNSETNFLLATWKLRTYLKLPWKPLISIEGSTVYDLDDEFKVRNSFSLATMFIVEPAENWDISALEAIGKYLLLVMEGMVNKGVVSEQKRYYHGVIVGLMKAQVNVTYLR</sequence>
<keyword evidence="2" id="KW-1185">Reference proteome</keyword>
<dbReference type="OMA" id="TIRGTRC"/>
<dbReference type="EMBL" id="JABCRI010000016">
    <property type="protein sequence ID" value="KAF8392425.1"/>
    <property type="molecule type" value="Genomic_DNA"/>
</dbReference>
<evidence type="ECO:0000313" key="1">
    <source>
        <dbReference type="EMBL" id="KAF8392425.1"/>
    </source>
</evidence>
<dbReference type="SUPFAM" id="SSF54427">
    <property type="entry name" value="NTF2-like"/>
    <property type="match status" value="1"/>
</dbReference>
<proteinExistence type="predicted"/>
<protein>
    <submittedName>
        <fullName evidence="1">Uncharacterized protein</fullName>
    </submittedName>
</protein>
<dbReference type="Pfam" id="PF10184">
    <property type="entry name" value="DUF2358"/>
    <property type="match status" value="1"/>
</dbReference>
<dbReference type="PANTHER" id="PTHR34123:SF4">
    <property type="entry name" value="PHOSPHORIBOSYLTRANSFERASE-LIKE PROTEIN, PUTATIVE (DUF2358)-RELATED"/>
    <property type="match status" value="1"/>
</dbReference>
<dbReference type="PANTHER" id="PTHR34123">
    <property type="entry name" value="OS04G0578200 PROTEIN"/>
    <property type="match status" value="1"/>
</dbReference>
<reference evidence="1 2" key="1">
    <citation type="submission" date="2020-04" db="EMBL/GenBank/DDBJ databases">
        <title>Plant Genome Project.</title>
        <authorList>
            <person name="Zhang R.-G."/>
        </authorList>
    </citation>
    <scope>NUCLEOTIDE SEQUENCE [LARGE SCALE GENOMIC DNA]</scope>
    <source>
        <strain evidence="1">YNK0</strain>
        <tissue evidence="1">Leaf</tissue>
    </source>
</reference>
<name>A0A834YRP6_TETSI</name>
<gene>
    <name evidence="1" type="ORF">HHK36_022767</name>
</gene>